<evidence type="ECO:0000256" key="1">
    <source>
        <dbReference type="SAM" id="MobiDB-lite"/>
    </source>
</evidence>
<protein>
    <submittedName>
        <fullName evidence="2">Uncharacterized protein</fullName>
    </submittedName>
</protein>
<sequence>MRSRAQGPGTTGWPSASRPAINAPRSRRRHPAPFSFPLCHSTRHTPLGYINSTLFTPSLLLLYSRTPHCILLTHPPPTAA</sequence>
<reference evidence="2 3" key="1">
    <citation type="submission" date="2019-05" db="EMBL/GenBank/DDBJ databases">
        <title>Another draft genome of Portunus trituberculatus and its Hox gene families provides insights of decapod evolution.</title>
        <authorList>
            <person name="Jeong J.-H."/>
            <person name="Song I."/>
            <person name="Kim S."/>
            <person name="Choi T."/>
            <person name="Kim D."/>
            <person name="Ryu S."/>
            <person name="Kim W."/>
        </authorList>
    </citation>
    <scope>NUCLEOTIDE SEQUENCE [LARGE SCALE GENOMIC DNA]</scope>
    <source>
        <tissue evidence="2">Muscle</tissue>
    </source>
</reference>
<comment type="caution">
    <text evidence="2">The sequence shown here is derived from an EMBL/GenBank/DDBJ whole genome shotgun (WGS) entry which is preliminary data.</text>
</comment>
<organism evidence="2 3">
    <name type="scientific">Portunus trituberculatus</name>
    <name type="common">Swimming crab</name>
    <name type="synonym">Neptunus trituberculatus</name>
    <dbReference type="NCBI Taxonomy" id="210409"/>
    <lineage>
        <taxon>Eukaryota</taxon>
        <taxon>Metazoa</taxon>
        <taxon>Ecdysozoa</taxon>
        <taxon>Arthropoda</taxon>
        <taxon>Crustacea</taxon>
        <taxon>Multicrustacea</taxon>
        <taxon>Malacostraca</taxon>
        <taxon>Eumalacostraca</taxon>
        <taxon>Eucarida</taxon>
        <taxon>Decapoda</taxon>
        <taxon>Pleocyemata</taxon>
        <taxon>Brachyura</taxon>
        <taxon>Eubrachyura</taxon>
        <taxon>Portunoidea</taxon>
        <taxon>Portunidae</taxon>
        <taxon>Portuninae</taxon>
        <taxon>Portunus</taxon>
    </lineage>
</organism>
<feature type="region of interest" description="Disordered" evidence="1">
    <location>
        <begin position="1"/>
        <end position="34"/>
    </location>
</feature>
<dbReference type="Proteomes" id="UP000324222">
    <property type="component" value="Unassembled WGS sequence"/>
</dbReference>
<accession>A0A5B7IS31</accession>
<keyword evidence="3" id="KW-1185">Reference proteome</keyword>
<evidence type="ECO:0000313" key="2">
    <source>
        <dbReference type="EMBL" id="MPC83488.1"/>
    </source>
</evidence>
<dbReference type="AlphaFoldDB" id="A0A5B7IS31"/>
<name>A0A5B7IS31_PORTR</name>
<dbReference type="EMBL" id="VSRR010062660">
    <property type="protein sequence ID" value="MPC83488.1"/>
    <property type="molecule type" value="Genomic_DNA"/>
</dbReference>
<proteinExistence type="predicted"/>
<evidence type="ECO:0000313" key="3">
    <source>
        <dbReference type="Proteomes" id="UP000324222"/>
    </source>
</evidence>
<gene>
    <name evidence="2" type="ORF">E2C01_078200</name>
</gene>